<reference evidence="4" key="1">
    <citation type="journal article" date="2016" name="Nat. Commun.">
        <title>The Gonium pectorale genome demonstrates co-option of cell cycle regulation during the evolution of multicellularity.</title>
        <authorList>
            <person name="Hanschen E.R."/>
            <person name="Marriage T.N."/>
            <person name="Ferris P.J."/>
            <person name="Hamaji T."/>
            <person name="Toyoda A."/>
            <person name="Fujiyama A."/>
            <person name="Neme R."/>
            <person name="Noguchi H."/>
            <person name="Minakuchi Y."/>
            <person name="Suzuki M."/>
            <person name="Kawai-Toyooka H."/>
            <person name="Smith D.R."/>
            <person name="Sparks H."/>
            <person name="Anderson J."/>
            <person name="Bakaric R."/>
            <person name="Luria V."/>
            <person name="Karger A."/>
            <person name="Kirschner M.W."/>
            <person name="Durand P.M."/>
            <person name="Michod R.E."/>
            <person name="Nozaki H."/>
            <person name="Olson B.J."/>
        </authorList>
    </citation>
    <scope>NUCLEOTIDE SEQUENCE [LARGE SCALE GENOMIC DNA]</scope>
    <source>
        <strain evidence="4">NIES-2863</strain>
    </source>
</reference>
<keyword evidence="4" id="KW-1185">Reference proteome</keyword>
<dbReference type="InterPro" id="IPR036047">
    <property type="entry name" value="F-box-like_dom_sf"/>
</dbReference>
<sequence length="193" mass="21260">MVASQGPRCPSGQILNLPNELQLRVLEGLSGPDLARVEATCRDFRQLVASEESLYQQALSREFNAPSAPSPDSSKAQYVQTFVQARLDVLEKQRCVYNSLKLRVEELDDLLEQADDVKELLGGPDFEPSMVLALVGDMEQDVLQQRWDASEDLLAAEAKMQSLQDEVVALLARVPRCWRSASLQLAAGGCTIA</sequence>
<dbReference type="AlphaFoldDB" id="A0A150GGT3"/>
<comment type="caution">
    <text evidence="3">The sequence shown here is derived from an EMBL/GenBank/DDBJ whole genome shotgun (WGS) entry which is preliminary data.</text>
</comment>
<feature type="coiled-coil region" evidence="1">
    <location>
        <begin position="146"/>
        <end position="173"/>
    </location>
</feature>
<evidence type="ECO:0000256" key="1">
    <source>
        <dbReference type="SAM" id="Coils"/>
    </source>
</evidence>
<organism evidence="3 4">
    <name type="scientific">Gonium pectorale</name>
    <name type="common">Green alga</name>
    <dbReference type="NCBI Taxonomy" id="33097"/>
    <lineage>
        <taxon>Eukaryota</taxon>
        <taxon>Viridiplantae</taxon>
        <taxon>Chlorophyta</taxon>
        <taxon>core chlorophytes</taxon>
        <taxon>Chlorophyceae</taxon>
        <taxon>CS clade</taxon>
        <taxon>Chlamydomonadales</taxon>
        <taxon>Volvocaceae</taxon>
        <taxon>Gonium</taxon>
    </lineage>
</organism>
<protein>
    <recommendedName>
        <fullName evidence="2">F-box domain-containing protein</fullName>
    </recommendedName>
</protein>
<dbReference type="Pfam" id="PF12937">
    <property type="entry name" value="F-box-like"/>
    <property type="match status" value="1"/>
</dbReference>
<dbReference type="SUPFAM" id="SSF81383">
    <property type="entry name" value="F-box domain"/>
    <property type="match status" value="1"/>
</dbReference>
<proteinExistence type="predicted"/>
<dbReference type="SMART" id="SM00256">
    <property type="entry name" value="FBOX"/>
    <property type="match status" value="1"/>
</dbReference>
<evidence type="ECO:0000313" key="3">
    <source>
        <dbReference type="EMBL" id="KXZ49048.1"/>
    </source>
</evidence>
<keyword evidence="1" id="KW-0175">Coiled coil</keyword>
<feature type="domain" description="F-box" evidence="2">
    <location>
        <begin position="11"/>
        <end position="58"/>
    </location>
</feature>
<dbReference type="InterPro" id="IPR001810">
    <property type="entry name" value="F-box_dom"/>
</dbReference>
<evidence type="ECO:0000313" key="4">
    <source>
        <dbReference type="Proteomes" id="UP000075714"/>
    </source>
</evidence>
<dbReference type="Gene3D" id="1.20.1280.50">
    <property type="match status" value="1"/>
</dbReference>
<dbReference type="OrthoDB" id="101791at2759"/>
<evidence type="ECO:0000259" key="2">
    <source>
        <dbReference type="PROSITE" id="PS50181"/>
    </source>
</evidence>
<dbReference type="EMBL" id="LSYV01000024">
    <property type="protein sequence ID" value="KXZ49048.1"/>
    <property type="molecule type" value="Genomic_DNA"/>
</dbReference>
<gene>
    <name evidence="3" type="ORF">GPECTOR_23g134</name>
</gene>
<dbReference type="Proteomes" id="UP000075714">
    <property type="component" value="Unassembled WGS sequence"/>
</dbReference>
<dbReference type="PROSITE" id="PS50181">
    <property type="entry name" value="FBOX"/>
    <property type="match status" value="1"/>
</dbReference>
<name>A0A150GGT3_GONPE</name>
<accession>A0A150GGT3</accession>